<proteinExistence type="inferred from homology"/>
<comment type="similarity">
    <text evidence="2">Belongs to the sulfatase family.</text>
</comment>
<dbReference type="PROSITE" id="PS00149">
    <property type="entry name" value="SULFATASE_2"/>
    <property type="match status" value="1"/>
</dbReference>
<dbReference type="SUPFAM" id="SSF53649">
    <property type="entry name" value="Alkaline phosphatase-like"/>
    <property type="match status" value="1"/>
</dbReference>
<feature type="non-terminal residue" evidence="8">
    <location>
        <position position="286"/>
    </location>
</feature>
<dbReference type="AlphaFoldDB" id="A0A382Q0N3"/>
<name>A0A382Q0N3_9ZZZZ</name>
<dbReference type="EMBL" id="UINC01111153">
    <property type="protein sequence ID" value="SVC79153.1"/>
    <property type="molecule type" value="Genomic_DNA"/>
</dbReference>
<evidence type="ECO:0000256" key="1">
    <source>
        <dbReference type="ARBA" id="ARBA00001913"/>
    </source>
</evidence>
<dbReference type="GO" id="GO:0004065">
    <property type="term" value="F:arylsulfatase activity"/>
    <property type="evidence" value="ECO:0007669"/>
    <property type="project" value="TreeGrafter"/>
</dbReference>
<protein>
    <recommendedName>
        <fullName evidence="7">Sulfatase N-terminal domain-containing protein</fullName>
    </recommendedName>
</protein>
<evidence type="ECO:0000256" key="5">
    <source>
        <dbReference type="ARBA" id="ARBA00022801"/>
    </source>
</evidence>
<dbReference type="InterPro" id="IPR017850">
    <property type="entry name" value="Alkaline_phosphatase_core_sf"/>
</dbReference>
<keyword evidence="6" id="KW-0106">Calcium</keyword>
<dbReference type="PANTHER" id="PTHR42693:SF42">
    <property type="entry name" value="ARYLSULFATASE G"/>
    <property type="match status" value="1"/>
</dbReference>
<evidence type="ECO:0000256" key="6">
    <source>
        <dbReference type="ARBA" id="ARBA00022837"/>
    </source>
</evidence>
<dbReference type="InterPro" id="IPR000917">
    <property type="entry name" value="Sulfatase_N"/>
</dbReference>
<organism evidence="8">
    <name type="scientific">marine metagenome</name>
    <dbReference type="NCBI Taxonomy" id="408172"/>
    <lineage>
        <taxon>unclassified sequences</taxon>
        <taxon>metagenomes</taxon>
        <taxon>ecological metagenomes</taxon>
    </lineage>
</organism>
<keyword evidence="4" id="KW-0732">Signal</keyword>
<feature type="non-terminal residue" evidence="8">
    <location>
        <position position="1"/>
    </location>
</feature>
<evidence type="ECO:0000259" key="7">
    <source>
        <dbReference type="Pfam" id="PF00884"/>
    </source>
</evidence>
<dbReference type="Pfam" id="PF00884">
    <property type="entry name" value="Sulfatase"/>
    <property type="match status" value="1"/>
</dbReference>
<sequence length="286" mass="32136">MKSLLLALVFLCTNSLLAVPPNIIFILADDLGWAELGCYGNKFNKTRHLDRLAKEGLRFTHAYASAPVCSPYRAAFLTGQYPARVGILDYLRPNSENGLSTNHITLPEMLQRNGYATGMIGKWHLSGYKFHGAKKVVRPTDHGFTWNIGSEIKGVGNGANFWPYVFRTQPIRWIDLPKNELGKGEYLTDRLNHEAVQFIERNKDKPFFLYLSHYAPHTILNGRPDLVAKYRKKHAPGKSTRVRCYLCGDAGHKGDALNHWAGDHNPHLAAMLESIDDGVGLILQKL</sequence>
<keyword evidence="3" id="KW-0479">Metal-binding</keyword>
<dbReference type="InterPro" id="IPR050738">
    <property type="entry name" value="Sulfatase"/>
</dbReference>
<evidence type="ECO:0000256" key="2">
    <source>
        <dbReference type="ARBA" id="ARBA00008779"/>
    </source>
</evidence>
<evidence type="ECO:0000313" key="8">
    <source>
        <dbReference type="EMBL" id="SVC79153.1"/>
    </source>
</evidence>
<reference evidence="8" key="1">
    <citation type="submission" date="2018-05" db="EMBL/GenBank/DDBJ databases">
        <authorList>
            <person name="Lanie J.A."/>
            <person name="Ng W.-L."/>
            <person name="Kazmierczak K.M."/>
            <person name="Andrzejewski T.M."/>
            <person name="Davidsen T.M."/>
            <person name="Wayne K.J."/>
            <person name="Tettelin H."/>
            <person name="Glass J.I."/>
            <person name="Rusch D."/>
            <person name="Podicherti R."/>
            <person name="Tsui H.-C.T."/>
            <person name="Winkler M.E."/>
        </authorList>
    </citation>
    <scope>NUCLEOTIDE SEQUENCE</scope>
</reference>
<gene>
    <name evidence="8" type="ORF">METZ01_LOCUS332007</name>
</gene>
<accession>A0A382Q0N3</accession>
<evidence type="ECO:0000256" key="3">
    <source>
        <dbReference type="ARBA" id="ARBA00022723"/>
    </source>
</evidence>
<feature type="domain" description="Sulfatase N-terminal" evidence="7">
    <location>
        <begin position="21"/>
        <end position="286"/>
    </location>
</feature>
<dbReference type="Gene3D" id="3.40.720.10">
    <property type="entry name" value="Alkaline Phosphatase, subunit A"/>
    <property type="match status" value="1"/>
</dbReference>
<keyword evidence="5" id="KW-0378">Hydrolase</keyword>
<dbReference type="InterPro" id="IPR024607">
    <property type="entry name" value="Sulfatase_CS"/>
</dbReference>
<comment type="cofactor">
    <cofactor evidence="1">
        <name>Ca(2+)</name>
        <dbReference type="ChEBI" id="CHEBI:29108"/>
    </cofactor>
</comment>
<evidence type="ECO:0000256" key="4">
    <source>
        <dbReference type="ARBA" id="ARBA00022729"/>
    </source>
</evidence>
<dbReference type="GO" id="GO:0046872">
    <property type="term" value="F:metal ion binding"/>
    <property type="evidence" value="ECO:0007669"/>
    <property type="project" value="UniProtKB-KW"/>
</dbReference>
<dbReference type="PANTHER" id="PTHR42693">
    <property type="entry name" value="ARYLSULFATASE FAMILY MEMBER"/>
    <property type="match status" value="1"/>
</dbReference>